<dbReference type="PROSITE" id="PS50894">
    <property type="entry name" value="HPT"/>
    <property type="match status" value="1"/>
</dbReference>
<dbReference type="Pfam" id="PF00072">
    <property type="entry name" value="Response_reg"/>
    <property type="match status" value="1"/>
</dbReference>
<feature type="domain" description="Response regulatory" evidence="5">
    <location>
        <begin position="11"/>
        <end position="125"/>
    </location>
</feature>
<dbReference type="InterPro" id="IPR008207">
    <property type="entry name" value="Sig_transdc_His_kin_Hpt_dom"/>
</dbReference>
<evidence type="ECO:0000256" key="3">
    <source>
        <dbReference type="PROSITE-ProRule" id="PRU00110"/>
    </source>
</evidence>
<feature type="modified residue" description="4-aspartylphosphate" evidence="4">
    <location>
        <position position="60"/>
    </location>
</feature>
<evidence type="ECO:0000259" key="5">
    <source>
        <dbReference type="PROSITE" id="PS50110"/>
    </source>
</evidence>
<gene>
    <name evidence="7" type="ORF">CEE60_14680</name>
</gene>
<reference evidence="7 8" key="1">
    <citation type="submission" date="2017-06" db="EMBL/GenBank/DDBJ databases">
        <authorList>
            <person name="Kim H.J."/>
            <person name="Triplett B.A."/>
        </authorList>
    </citation>
    <scope>NUCLEOTIDE SEQUENCE [LARGE SCALE GENOMIC DNA]</scope>
    <source>
        <strain evidence="7 8">13146</strain>
    </source>
</reference>
<dbReference type="Pfam" id="PF01627">
    <property type="entry name" value="Hpt"/>
    <property type="match status" value="1"/>
</dbReference>
<dbReference type="AlphaFoldDB" id="A0A246HL57"/>
<comment type="caution">
    <text evidence="7">The sequence shown here is derived from an EMBL/GenBank/DDBJ whole genome shotgun (WGS) entry which is preliminary data.</text>
</comment>
<accession>A0A246HL57</accession>
<dbReference type="InterPro" id="IPR036641">
    <property type="entry name" value="HPT_dom_sf"/>
</dbReference>
<name>A0A246HL57_STEMA</name>
<evidence type="ECO:0000313" key="7">
    <source>
        <dbReference type="EMBL" id="OWQ51555.1"/>
    </source>
</evidence>
<keyword evidence="1 4" id="KW-0597">Phosphoprotein</keyword>
<dbReference type="InterPro" id="IPR001789">
    <property type="entry name" value="Sig_transdc_resp-reg_receiver"/>
</dbReference>
<dbReference type="PANTHER" id="PTHR44591">
    <property type="entry name" value="STRESS RESPONSE REGULATOR PROTEIN 1"/>
    <property type="match status" value="1"/>
</dbReference>
<keyword evidence="2" id="KW-0902">Two-component regulatory system</keyword>
<organism evidence="7 8">
    <name type="scientific">Stenotrophomonas maltophilia</name>
    <name type="common">Pseudomonas maltophilia</name>
    <name type="synonym">Xanthomonas maltophilia</name>
    <dbReference type="NCBI Taxonomy" id="40324"/>
    <lineage>
        <taxon>Bacteria</taxon>
        <taxon>Pseudomonadati</taxon>
        <taxon>Pseudomonadota</taxon>
        <taxon>Gammaproteobacteria</taxon>
        <taxon>Lysobacterales</taxon>
        <taxon>Lysobacteraceae</taxon>
        <taxon>Stenotrophomonas</taxon>
        <taxon>Stenotrophomonas maltophilia group</taxon>
    </lineage>
</organism>
<feature type="domain" description="HPt" evidence="6">
    <location>
        <begin position="162"/>
        <end position="244"/>
    </location>
</feature>
<dbReference type="CDD" id="cd00156">
    <property type="entry name" value="REC"/>
    <property type="match status" value="1"/>
</dbReference>
<evidence type="ECO:0000259" key="6">
    <source>
        <dbReference type="PROSITE" id="PS50894"/>
    </source>
</evidence>
<dbReference type="Proteomes" id="UP000198157">
    <property type="component" value="Unassembled WGS sequence"/>
</dbReference>
<proteinExistence type="predicted"/>
<evidence type="ECO:0000313" key="8">
    <source>
        <dbReference type="Proteomes" id="UP000198157"/>
    </source>
</evidence>
<evidence type="ECO:0000256" key="1">
    <source>
        <dbReference type="ARBA" id="ARBA00022553"/>
    </source>
</evidence>
<feature type="modified residue" description="Phosphohistidine" evidence="3">
    <location>
        <position position="201"/>
    </location>
</feature>
<dbReference type="PANTHER" id="PTHR44591:SF21">
    <property type="entry name" value="TWO-COMPONENT RESPONSE REGULATOR"/>
    <property type="match status" value="1"/>
</dbReference>
<dbReference type="PROSITE" id="PS50110">
    <property type="entry name" value="RESPONSE_REGULATORY"/>
    <property type="match status" value="1"/>
</dbReference>
<dbReference type="InterPro" id="IPR050595">
    <property type="entry name" value="Bact_response_regulator"/>
</dbReference>
<dbReference type="Gene3D" id="3.40.50.2300">
    <property type="match status" value="1"/>
</dbReference>
<dbReference type="GO" id="GO:0000160">
    <property type="term" value="P:phosphorelay signal transduction system"/>
    <property type="evidence" value="ECO:0007669"/>
    <property type="project" value="UniProtKB-KW"/>
</dbReference>
<dbReference type="InterPro" id="IPR011006">
    <property type="entry name" value="CheY-like_superfamily"/>
</dbReference>
<dbReference type="GO" id="GO:0004672">
    <property type="term" value="F:protein kinase activity"/>
    <property type="evidence" value="ECO:0007669"/>
    <property type="project" value="UniProtKB-ARBA"/>
</dbReference>
<dbReference type="SUPFAM" id="SSF47226">
    <property type="entry name" value="Histidine-containing phosphotransfer domain, HPT domain"/>
    <property type="match status" value="1"/>
</dbReference>
<dbReference type="OrthoDB" id="5966285at2"/>
<protein>
    <submittedName>
        <fullName evidence="7">Transcriptional regulator</fullName>
    </submittedName>
</protein>
<evidence type="ECO:0000256" key="2">
    <source>
        <dbReference type="ARBA" id="ARBA00023012"/>
    </source>
</evidence>
<dbReference type="SMART" id="SM00448">
    <property type="entry name" value="REC"/>
    <property type="match status" value="1"/>
</dbReference>
<evidence type="ECO:0000256" key="4">
    <source>
        <dbReference type="PROSITE-ProRule" id="PRU00169"/>
    </source>
</evidence>
<sequence length="244" mass="26731">MQMTPRDPMPRFLLVEDDTISRGFFKAALETLPAQVDTADSLATAMDRARGNQHDLWLIDVNLPDGNGTQLLQELRRSRPDTPALAHTADGDTSIHSRLRDAGFSETLVKPLSREHLLKAVRRALVHTAGSLSAPPLAESGDVEGERQDWDETTALAALNGQRHHLIALRELFLAELPGVRDAVAQALRDDDVRALRGQLHRLQASCGFVGAARLARAVRQLHQAPESTGAQSRFRVAVDALLQ</sequence>
<dbReference type="EMBL" id="NIVS01000040">
    <property type="protein sequence ID" value="OWQ51555.1"/>
    <property type="molecule type" value="Genomic_DNA"/>
</dbReference>
<dbReference type="Gene3D" id="1.20.120.160">
    <property type="entry name" value="HPT domain"/>
    <property type="match status" value="1"/>
</dbReference>
<dbReference type="SUPFAM" id="SSF52172">
    <property type="entry name" value="CheY-like"/>
    <property type="match status" value="1"/>
</dbReference>